<evidence type="ECO:0000313" key="2">
    <source>
        <dbReference type="Proteomes" id="UP001387293"/>
    </source>
</evidence>
<gene>
    <name evidence="1" type="ORF">O7A60_00355</name>
</gene>
<protein>
    <recommendedName>
        <fullName evidence="3">DUF982 domain-containing protein</fullName>
    </recommendedName>
</protein>
<dbReference type="EMBL" id="JAPYKS010000001">
    <property type="protein sequence ID" value="MEI9407228.1"/>
    <property type="molecule type" value="Genomic_DNA"/>
</dbReference>
<dbReference type="RefSeq" id="WP_337104515.1">
    <property type="nucleotide sequence ID" value="NZ_JAPYKS010000001.1"/>
</dbReference>
<comment type="caution">
    <text evidence="1">The sequence shown here is derived from an EMBL/GenBank/DDBJ whole genome shotgun (WGS) entry which is preliminary data.</text>
</comment>
<keyword evidence="2" id="KW-1185">Reference proteome</keyword>
<dbReference type="Proteomes" id="UP001387293">
    <property type="component" value="Unassembled WGS sequence"/>
</dbReference>
<name>A0ABU8KPR4_9HYPH</name>
<reference evidence="1 2" key="1">
    <citation type="submission" date="2022-12" db="EMBL/GenBank/DDBJ databases">
        <authorList>
            <person name="Muema E."/>
        </authorList>
    </citation>
    <scope>NUCLEOTIDE SEQUENCE [LARGE SCALE GENOMIC DNA]</scope>
    <source>
        <strain evidence="2">1326</strain>
    </source>
</reference>
<evidence type="ECO:0008006" key="3">
    <source>
        <dbReference type="Google" id="ProtNLM"/>
    </source>
</evidence>
<sequence length="97" mass="10447">MLAESSIGLDFREAFLMTNTFHTITVEGAAEAYVLSRGKARFLSIAQAIRAIRTLMPACKATDHELEEMLAAACIAHMVPVAFDAAEPDGSAPRLHS</sequence>
<accession>A0ABU8KPR4</accession>
<evidence type="ECO:0000313" key="1">
    <source>
        <dbReference type="EMBL" id="MEI9407228.1"/>
    </source>
</evidence>
<proteinExistence type="predicted"/>
<organism evidence="1 2">
    <name type="scientific">Mesorhizobium salmacidum</name>
    <dbReference type="NCBI Taxonomy" id="3015171"/>
    <lineage>
        <taxon>Bacteria</taxon>
        <taxon>Pseudomonadati</taxon>
        <taxon>Pseudomonadota</taxon>
        <taxon>Alphaproteobacteria</taxon>
        <taxon>Hyphomicrobiales</taxon>
        <taxon>Phyllobacteriaceae</taxon>
        <taxon>Mesorhizobium</taxon>
    </lineage>
</organism>